<dbReference type="PROSITE" id="PS00165">
    <property type="entry name" value="DEHYDRATASE_SER_THR"/>
    <property type="match status" value="1"/>
</dbReference>
<dbReference type="InterPro" id="IPR036052">
    <property type="entry name" value="TrpB-like_PALP_sf"/>
</dbReference>
<dbReference type="InterPro" id="IPR001926">
    <property type="entry name" value="TrpB-like_PALP"/>
</dbReference>
<name>A0A7S1JH16_9EUGL</name>
<dbReference type="Gene3D" id="3.40.50.1100">
    <property type="match status" value="2"/>
</dbReference>
<dbReference type="CDD" id="cd01560">
    <property type="entry name" value="Thr-synth_2"/>
    <property type="match status" value="1"/>
</dbReference>
<dbReference type="GO" id="GO:0004795">
    <property type="term" value="F:threonine synthase activity"/>
    <property type="evidence" value="ECO:0007669"/>
    <property type="project" value="UniProtKB-EC"/>
</dbReference>
<feature type="modified residue" description="N6-(pyridoxal phosphate)lysine" evidence="9">
    <location>
        <position position="113"/>
    </location>
</feature>
<evidence type="ECO:0000256" key="1">
    <source>
        <dbReference type="ARBA" id="ARBA00001933"/>
    </source>
</evidence>
<dbReference type="AlphaFoldDB" id="A0A7S1JH16"/>
<dbReference type="PANTHER" id="PTHR42690">
    <property type="entry name" value="THREONINE SYNTHASE FAMILY MEMBER"/>
    <property type="match status" value="1"/>
</dbReference>
<sequence length="478" mass="53321">MSETMKYISTRGGDECHSFSDVVLEGQARNGGLFVPQQIPNVEDKLSEWRSLKFHDLALEVIRLYADDIPIDDLRQIVNTAYNTFDHPDVTPVHALKNYDILELWHGPTLAFKDVALQFLANVFEYVLKKKNKVLNILGATSGDTGSAAIHGIKGKDRMRIFIMHPEGKTSAMQRLQMVTVTEPNVFNIAINGSFDDCQLIMKNTFDTLEFKDKYHLGTINSINFARILAQITYYFSAYFQVTKDNAEVVNFSVPTGNFGDIFAGFLAKRMGLPVGKLVVATNENDILTRFFRDGVYQKSDVAFTISPSMDIQVASNFERYMYYRMNGDGPAVAKMINDFKTKGVVTVEKQNGIVDPDFLAGRGGTDEVMATIKKYDTEEHYILDPHTAVGVYVAEQLAPVLPGRTVCLATAHPAKFPDSIQEALGHIATHPSLEAIKGNAEHYEKLANDQQKVMEFMSSAIDRSEANGECADKCHIL</sequence>
<gene>
    <name evidence="12" type="ORF">EGYM00392_LOCUS55036</name>
</gene>
<comment type="similarity">
    <text evidence="3">Belongs to the threonine synthase family.</text>
</comment>
<dbReference type="GO" id="GO:0030170">
    <property type="term" value="F:pyridoxal phosphate binding"/>
    <property type="evidence" value="ECO:0007669"/>
    <property type="project" value="InterPro"/>
</dbReference>
<keyword evidence="6" id="KW-0791">Threonine biosynthesis</keyword>
<feature type="domain" description="Tryptophan synthase beta chain-like PALP" evidence="10">
    <location>
        <begin position="105"/>
        <end position="328"/>
    </location>
</feature>
<evidence type="ECO:0000256" key="9">
    <source>
        <dbReference type="PIRSR" id="PIRSR604450-51"/>
    </source>
</evidence>
<dbReference type="PANTHER" id="PTHR42690:SF1">
    <property type="entry name" value="THREONINE SYNTHASE-LIKE 2"/>
    <property type="match status" value="1"/>
</dbReference>
<protein>
    <recommendedName>
        <fullName evidence="4">threonine synthase</fullName>
        <ecNumber evidence="4">4.2.3.1</ecNumber>
    </recommendedName>
</protein>
<keyword evidence="8" id="KW-0456">Lyase</keyword>
<evidence type="ECO:0000256" key="3">
    <source>
        <dbReference type="ARBA" id="ARBA00005517"/>
    </source>
</evidence>
<dbReference type="InterPro" id="IPR037158">
    <property type="entry name" value="Thr_synth_N_sf"/>
</dbReference>
<dbReference type="InterPro" id="IPR000634">
    <property type="entry name" value="Ser/Thr_deHydtase_PyrdxlP-BS"/>
</dbReference>
<dbReference type="Pfam" id="PF00291">
    <property type="entry name" value="PALP"/>
    <property type="match status" value="1"/>
</dbReference>
<reference evidence="12" key="1">
    <citation type="submission" date="2021-01" db="EMBL/GenBank/DDBJ databases">
        <authorList>
            <person name="Corre E."/>
            <person name="Pelletier E."/>
            <person name="Niang G."/>
            <person name="Scheremetjew M."/>
            <person name="Finn R."/>
            <person name="Kale V."/>
            <person name="Holt S."/>
            <person name="Cochrane G."/>
            <person name="Meng A."/>
            <person name="Brown T."/>
            <person name="Cohen L."/>
        </authorList>
    </citation>
    <scope>NUCLEOTIDE SEQUENCE</scope>
    <source>
        <strain evidence="12">NIES-381</strain>
    </source>
</reference>
<comment type="pathway">
    <text evidence="2">Amino-acid biosynthesis; L-threonine biosynthesis; L-threonine from L-aspartate: step 5/5.</text>
</comment>
<dbReference type="InterPro" id="IPR004450">
    <property type="entry name" value="Thr_synthase-like"/>
</dbReference>
<dbReference type="UniPathway" id="UPA00050">
    <property type="reaction ID" value="UER00065"/>
</dbReference>
<feature type="domain" description="Threonine synthase N-terminal" evidence="11">
    <location>
        <begin position="6"/>
        <end position="82"/>
    </location>
</feature>
<accession>A0A7S1JH16</accession>
<dbReference type="Pfam" id="PF14821">
    <property type="entry name" value="Thr_synth_N"/>
    <property type="match status" value="1"/>
</dbReference>
<dbReference type="NCBIfam" id="TIGR00260">
    <property type="entry name" value="thrC"/>
    <property type="match status" value="1"/>
</dbReference>
<evidence type="ECO:0000256" key="2">
    <source>
        <dbReference type="ARBA" id="ARBA00004979"/>
    </source>
</evidence>
<evidence type="ECO:0000256" key="7">
    <source>
        <dbReference type="ARBA" id="ARBA00022898"/>
    </source>
</evidence>
<dbReference type="SUPFAM" id="SSF53686">
    <property type="entry name" value="Tryptophan synthase beta subunit-like PLP-dependent enzymes"/>
    <property type="match status" value="1"/>
</dbReference>
<evidence type="ECO:0000313" key="12">
    <source>
        <dbReference type="EMBL" id="CAD9043853.1"/>
    </source>
</evidence>
<dbReference type="GO" id="GO:0009088">
    <property type="term" value="P:threonine biosynthetic process"/>
    <property type="evidence" value="ECO:0007669"/>
    <property type="project" value="UniProtKB-UniPathway"/>
</dbReference>
<dbReference type="EMBL" id="HBGA01151429">
    <property type="protein sequence ID" value="CAD9043853.1"/>
    <property type="molecule type" value="Transcribed_RNA"/>
</dbReference>
<dbReference type="EC" id="4.2.3.1" evidence="4"/>
<evidence type="ECO:0000256" key="6">
    <source>
        <dbReference type="ARBA" id="ARBA00022697"/>
    </source>
</evidence>
<dbReference type="InterPro" id="IPR029144">
    <property type="entry name" value="Thr_synth_N"/>
</dbReference>
<evidence type="ECO:0000256" key="8">
    <source>
        <dbReference type="ARBA" id="ARBA00023239"/>
    </source>
</evidence>
<keyword evidence="5" id="KW-0028">Amino-acid biosynthesis</keyword>
<evidence type="ECO:0000259" key="11">
    <source>
        <dbReference type="Pfam" id="PF14821"/>
    </source>
</evidence>
<dbReference type="InterPro" id="IPR051166">
    <property type="entry name" value="Threonine_Synthase"/>
</dbReference>
<dbReference type="Gene3D" id="3.90.1380.10">
    <property type="entry name" value="Threonine synthase, N-terminal domain"/>
    <property type="match status" value="1"/>
</dbReference>
<evidence type="ECO:0000259" key="10">
    <source>
        <dbReference type="Pfam" id="PF00291"/>
    </source>
</evidence>
<proteinExistence type="inferred from homology"/>
<evidence type="ECO:0000256" key="4">
    <source>
        <dbReference type="ARBA" id="ARBA00013028"/>
    </source>
</evidence>
<evidence type="ECO:0000256" key="5">
    <source>
        <dbReference type="ARBA" id="ARBA00022605"/>
    </source>
</evidence>
<keyword evidence="7 9" id="KW-0663">Pyridoxal phosphate</keyword>
<comment type="cofactor">
    <cofactor evidence="1 9">
        <name>pyridoxal 5'-phosphate</name>
        <dbReference type="ChEBI" id="CHEBI:597326"/>
    </cofactor>
</comment>
<dbReference type="Pfam" id="PF24857">
    <property type="entry name" value="THR4_C"/>
    <property type="match status" value="1"/>
</dbReference>
<organism evidence="12">
    <name type="scientific">Eutreptiella gymnastica</name>
    <dbReference type="NCBI Taxonomy" id="73025"/>
    <lineage>
        <taxon>Eukaryota</taxon>
        <taxon>Discoba</taxon>
        <taxon>Euglenozoa</taxon>
        <taxon>Euglenida</taxon>
        <taxon>Spirocuta</taxon>
        <taxon>Euglenophyceae</taxon>
        <taxon>Eutreptiales</taxon>
        <taxon>Eutreptiaceae</taxon>
        <taxon>Eutreptiella</taxon>
    </lineage>
</organism>